<name>A0A6G4UYH2_9ACTN</name>
<dbReference type="Gene3D" id="3.40.190.10">
    <property type="entry name" value="Periplasmic binding protein-like II"/>
    <property type="match status" value="1"/>
</dbReference>
<protein>
    <submittedName>
        <fullName evidence="1">Extracellular solute-binding protein</fullName>
    </submittedName>
</protein>
<organism evidence="1 2">
    <name type="scientific">Streptomyces scabichelini</name>
    <dbReference type="NCBI Taxonomy" id="2711217"/>
    <lineage>
        <taxon>Bacteria</taxon>
        <taxon>Bacillati</taxon>
        <taxon>Actinomycetota</taxon>
        <taxon>Actinomycetes</taxon>
        <taxon>Kitasatosporales</taxon>
        <taxon>Streptomycetaceae</taxon>
        <taxon>Streptomyces</taxon>
    </lineage>
</organism>
<dbReference type="AlphaFoldDB" id="A0A6G4UYH2"/>
<dbReference type="RefSeq" id="WP_165254699.1">
    <property type="nucleotide sequence ID" value="NZ_JAAKZY010000007.1"/>
</dbReference>
<dbReference type="EMBL" id="JAAKZY010000007">
    <property type="protein sequence ID" value="NGO06776.1"/>
    <property type="molecule type" value="Genomic_DNA"/>
</dbReference>
<evidence type="ECO:0000313" key="2">
    <source>
        <dbReference type="Proteomes" id="UP000472335"/>
    </source>
</evidence>
<dbReference type="SUPFAM" id="SSF53850">
    <property type="entry name" value="Periplasmic binding protein-like II"/>
    <property type="match status" value="1"/>
</dbReference>
<dbReference type="PROSITE" id="PS51257">
    <property type="entry name" value="PROKAR_LIPOPROTEIN"/>
    <property type="match status" value="1"/>
</dbReference>
<gene>
    <name evidence="1" type="ORF">G5C60_03625</name>
</gene>
<comment type="caution">
    <text evidence="1">The sequence shown here is derived from an EMBL/GenBank/DDBJ whole genome shotgun (WGS) entry which is preliminary data.</text>
</comment>
<evidence type="ECO:0000313" key="1">
    <source>
        <dbReference type="EMBL" id="NGO06776.1"/>
    </source>
</evidence>
<dbReference type="Proteomes" id="UP000472335">
    <property type="component" value="Unassembled WGS sequence"/>
</dbReference>
<keyword evidence="2" id="KW-1185">Reference proteome</keyword>
<proteinExistence type="predicted"/>
<accession>A0A6G4UYH2</accession>
<dbReference type="InterPro" id="IPR006311">
    <property type="entry name" value="TAT_signal"/>
</dbReference>
<dbReference type="PROSITE" id="PS51318">
    <property type="entry name" value="TAT"/>
    <property type="match status" value="1"/>
</dbReference>
<sequence>MPSMSRRTLLRSMAAGGAAVSVPGLLTACSTGSDDGDVSSAGKKLAPWPAYRAAAGPKPDLAPTDAGVQPGYTSYPSDLVTSVKRTPGDGSTIKVMSVTFGTPPKPASANKFWAAVEKALGVKIEYTVIPQTDYQKKMATVMAGDPGELPDILNVFSGFELPREAQFVQRRAEDLTPFLSGDAIEDYPNLAGIPTHAWRDMGRIGGRIYGVPLERPVPGSTLWVNQEFFTDAGMKEGWTSQDFAAVAKRGTSGKKYALGAATGSNFGNAVHAAAHKAPHGWAVDKNGTFHANFPDERYKAAVAYQAQLRKNGCYHPDATSISQPDLNTLFLNGTVGSLQDGFGGYLPKYLDSEGLLTPAAALPYSVDGTPGGIVAARRSFGYTILKKAKKERIELLLRILDYLAAPFGSKEWELVHYGLEGTHFTRAKDGSPGATKLGEIENNSNLPWKYLAEGPQVLFVPGRPEAVRALHAWQQKVVPHAIRDASYGLQSRTDTSQGTTLKALMEDTITAVIAGRSPMSEYDAAVKKWRSGGGDRMAEEYAKDYAANT</sequence>
<reference evidence="1 2" key="1">
    <citation type="submission" date="2020-02" db="EMBL/GenBank/DDBJ databases">
        <title>Whole-genome analyses of novel actinobacteria.</title>
        <authorList>
            <person name="Sahin N."/>
            <person name="Gencbay T."/>
        </authorList>
    </citation>
    <scope>NUCLEOTIDE SEQUENCE [LARGE SCALE GENOMIC DNA]</scope>
    <source>
        <strain evidence="1 2">HC44</strain>
    </source>
</reference>